<feature type="transmembrane region" description="Helical" evidence="1">
    <location>
        <begin position="93"/>
        <end position="115"/>
    </location>
</feature>
<feature type="transmembrane region" description="Helical" evidence="1">
    <location>
        <begin position="70"/>
        <end position="87"/>
    </location>
</feature>
<evidence type="ECO:0000313" key="4">
    <source>
        <dbReference type="Proteomes" id="UP000244948"/>
    </source>
</evidence>
<dbReference type="InterPro" id="IPR052906">
    <property type="entry name" value="Type_IV_Methyl-Rstrct_Enzyme"/>
</dbReference>
<dbReference type="GO" id="GO:0003677">
    <property type="term" value="F:DNA binding"/>
    <property type="evidence" value="ECO:0007669"/>
    <property type="project" value="InterPro"/>
</dbReference>
<evidence type="ECO:0000259" key="2">
    <source>
        <dbReference type="Pfam" id="PF04471"/>
    </source>
</evidence>
<proteinExistence type="predicted"/>
<feature type="transmembrane region" description="Helical" evidence="1">
    <location>
        <begin position="12"/>
        <end position="33"/>
    </location>
</feature>
<dbReference type="PANTHER" id="PTHR30015">
    <property type="entry name" value="MRR RESTRICTION SYSTEM PROTEIN"/>
    <property type="match status" value="1"/>
</dbReference>
<sequence length="260" mass="30177">MKCAFTISKYFFGYITMPLITLSVLTLMGLSLIHSENHWVAYLGVLYFTLLLLIPIISIGRWLYLSASEAFMITTAWAGFLLYIALFRHVNPLYPSIMALIPIIPTFKAIGDLVLRVGRKIISLNIFRREYEKDRRTASYTLEEIDQMDGEKFEHYVANLLHLYQFKKIRVSPYSNDKGLDVYAEHEKLKYGFQCKRWARNVPLSAIQEIYTAKDLYELDRIIVITNSGFTKAAIEAAIKLDVILIDRKRLGEMIRYLQP</sequence>
<dbReference type="Gene3D" id="3.40.1350.10">
    <property type="match status" value="1"/>
</dbReference>
<accession>A0A2U2AMJ0</accession>
<feature type="domain" description="Restriction endonuclease type IV Mrr" evidence="2">
    <location>
        <begin position="145"/>
        <end position="255"/>
    </location>
</feature>
<name>A0A2U2AMJ0_9GAMM</name>
<dbReference type="SUPFAM" id="SSF52980">
    <property type="entry name" value="Restriction endonuclease-like"/>
    <property type="match status" value="1"/>
</dbReference>
<dbReference type="EMBL" id="QEWR01000002">
    <property type="protein sequence ID" value="PWD84432.1"/>
    <property type="molecule type" value="Genomic_DNA"/>
</dbReference>
<keyword evidence="4" id="KW-1185">Reference proteome</keyword>
<dbReference type="InterPro" id="IPR007560">
    <property type="entry name" value="Restrct_endonuc_IV_Mrr"/>
</dbReference>
<keyword evidence="1" id="KW-0472">Membrane</keyword>
<keyword evidence="1" id="KW-0812">Transmembrane</keyword>
<keyword evidence="1" id="KW-1133">Transmembrane helix</keyword>
<dbReference type="AlphaFoldDB" id="A0A2U2AMJ0"/>
<comment type="caution">
    <text evidence="3">The sequence shown here is derived from an EMBL/GenBank/DDBJ whole genome shotgun (WGS) entry which is preliminary data.</text>
</comment>
<dbReference type="GO" id="GO:0015666">
    <property type="term" value="F:restriction endodeoxyribonuclease activity"/>
    <property type="evidence" value="ECO:0007669"/>
    <property type="project" value="TreeGrafter"/>
</dbReference>
<organism evidence="3 4">
    <name type="scientific">Ignatzschineria indica</name>
    <dbReference type="NCBI Taxonomy" id="472583"/>
    <lineage>
        <taxon>Bacteria</taxon>
        <taxon>Pseudomonadati</taxon>
        <taxon>Pseudomonadota</taxon>
        <taxon>Gammaproteobacteria</taxon>
        <taxon>Cardiobacteriales</taxon>
        <taxon>Ignatzschineriaceae</taxon>
        <taxon>Ignatzschineria</taxon>
    </lineage>
</organism>
<dbReference type="Proteomes" id="UP000244948">
    <property type="component" value="Unassembled WGS sequence"/>
</dbReference>
<dbReference type="InterPro" id="IPR011335">
    <property type="entry name" value="Restrct_endonuc-II-like"/>
</dbReference>
<protein>
    <recommendedName>
        <fullName evidence="2">Restriction endonuclease type IV Mrr domain-containing protein</fullName>
    </recommendedName>
</protein>
<dbReference type="InterPro" id="IPR011856">
    <property type="entry name" value="tRNA_endonuc-like_dom_sf"/>
</dbReference>
<gene>
    <name evidence="3" type="ORF">DC082_02505</name>
</gene>
<evidence type="ECO:0000313" key="3">
    <source>
        <dbReference type="EMBL" id="PWD84432.1"/>
    </source>
</evidence>
<evidence type="ECO:0000256" key="1">
    <source>
        <dbReference type="SAM" id="Phobius"/>
    </source>
</evidence>
<dbReference type="GO" id="GO:0009307">
    <property type="term" value="P:DNA restriction-modification system"/>
    <property type="evidence" value="ECO:0007669"/>
    <property type="project" value="InterPro"/>
</dbReference>
<feature type="transmembrane region" description="Helical" evidence="1">
    <location>
        <begin position="39"/>
        <end position="63"/>
    </location>
</feature>
<dbReference type="RefSeq" id="WP_109235612.1">
    <property type="nucleotide sequence ID" value="NZ_BMXZ01000001.1"/>
</dbReference>
<dbReference type="Pfam" id="PF04471">
    <property type="entry name" value="Mrr_cat"/>
    <property type="match status" value="1"/>
</dbReference>
<dbReference type="PANTHER" id="PTHR30015:SF6">
    <property type="entry name" value="SLL1429 PROTEIN"/>
    <property type="match status" value="1"/>
</dbReference>
<reference evidence="3 4" key="1">
    <citation type="journal article" date="2018" name="Genome Announc.">
        <title>Ignatzschineria cameli sp. nov., isolated from necrotic foot tissue of dromedaries (Camelus dromedarius) and associated maggots (Wohlfahrtia species) in Dubai.</title>
        <authorList>
            <person name="Tsang C.C."/>
            <person name="Tang J.Y."/>
            <person name="Fong J.Y."/>
            <person name="Kinne J."/>
            <person name="Lee H.H."/>
            <person name="Joseph M."/>
            <person name="Jose S."/>
            <person name="Schuster R.K."/>
            <person name="Tang Y."/>
            <person name="Sivakumar S."/>
            <person name="Chen J.H."/>
            <person name="Teng J.L."/>
            <person name="Lau S.K."/>
            <person name="Wernery U."/>
            <person name="Woo P.C."/>
        </authorList>
    </citation>
    <scope>NUCLEOTIDE SEQUENCE [LARGE SCALE GENOMIC DNA]</scope>
    <source>
        <strain evidence="3 4">KCTC 22643</strain>
    </source>
</reference>